<accession>A0A8H6WHA8</accession>
<evidence type="ECO:0000313" key="10">
    <source>
        <dbReference type="Proteomes" id="UP000613580"/>
    </source>
</evidence>
<dbReference type="OrthoDB" id="1681765at2759"/>
<keyword evidence="10" id="KW-1185">Reference proteome</keyword>
<comment type="similarity">
    <text evidence="3">Belongs to the HARBI1 family.</text>
</comment>
<dbReference type="GO" id="GO:0005634">
    <property type="term" value="C:nucleus"/>
    <property type="evidence" value="ECO:0007669"/>
    <property type="project" value="UniProtKB-SubCell"/>
</dbReference>
<evidence type="ECO:0000256" key="1">
    <source>
        <dbReference type="ARBA" id="ARBA00001968"/>
    </source>
</evidence>
<dbReference type="Pfam" id="PF13359">
    <property type="entry name" value="DDE_Tnp_4"/>
    <property type="match status" value="1"/>
</dbReference>
<evidence type="ECO:0000256" key="6">
    <source>
        <dbReference type="ARBA" id="ARBA00022801"/>
    </source>
</evidence>
<dbReference type="GO" id="GO:0004518">
    <property type="term" value="F:nuclease activity"/>
    <property type="evidence" value="ECO:0007669"/>
    <property type="project" value="UniProtKB-KW"/>
</dbReference>
<evidence type="ECO:0000256" key="3">
    <source>
        <dbReference type="ARBA" id="ARBA00006958"/>
    </source>
</evidence>
<proteinExistence type="inferred from homology"/>
<keyword evidence="6" id="KW-0378">Hydrolase</keyword>
<gene>
    <name evidence="9" type="ORF">HMN09_00374300</name>
</gene>
<dbReference type="PANTHER" id="PTHR22930:SF251">
    <property type="entry name" value="DDE TNP4 DOMAIN-CONTAINING PROTEIN"/>
    <property type="match status" value="1"/>
</dbReference>
<dbReference type="GO" id="GO:0016787">
    <property type="term" value="F:hydrolase activity"/>
    <property type="evidence" value="ECO:0007669"/>
    <property type="project" value="UniProtKB-KW"/>
</dbReference>
<evidence type="ECO:0000259" key="8">
    <source>
        <dbReference type="Pfam" id="PF13359"/>
    </source>
</evidence>
<organism evidence="9 10">
    <name type="scientific">Mycena chlorophos</name>
    <name type="common">Agaric fungus</name>
    <name type="synonym">Agaricus chlorophos</name>
    <dbReference type="NCBI Taxonomy" id="658473"/>
    <lineage>
        <taxon>Eukaryota</taxon>
        <taxon>Fungi</taxon>
        <taxon>Dikarya</taxon>
        <taxon>Basidiomycota</taxon>
        <taxon>Agaricomycotina</taxon>
        <taxon>Agaricomycetes</taxon>
        <taxon>Agaricomycetidae</taxon>
        <taxon>Agaricales</taxon>
        <taxon>Marasmiineae</taxon>
        <taxon>Mycenaceae</taxon>
        <taxon>Mycena</taxon>
    </lineage>
</organism>
<dbReference type="EMBL" id="JACAZE010000004">
    <property type="protein sequence ID" value="KAF7318629.1"/>
    <property type="molecule type" value="Genomic_DNA"/>
</dbReference>
<comment type="subcellular location">
    <subcellularLocation>
        <location evidence="2">Nucleus</location>
    </subcellularLocation>
</comment>
<dbReference type="Proteomes" id="UP000613580">
    <property type="component" value="Unassembled WGS sequence"/>
</dbReference>
<dbReference type="AlphaFoldDB" id="A0A8H6WHA8"/>
<comment type="cofactor">
    <cofactor evidence="1">
        <name>a divalent metal cation</name>
        <dbReference type="ChEBI" id="CHEBI:60240"/>
    </cofactor>
</comment>
<dbReference type="GO" id="GO:0046872">
    <property type="term" value="F:metal ion binding"/>
    <property type="evidence" value="ECO:0007669"/>
    <property type="project" value="UniProtKB-KW"/>
</dbReference>
<evidence type="ECO:0000256" key="4">
    <source>
        <dbReference type="ARBA" id="ARBA00022722"/>
    </source>
</evidence>
<evidence type="ECO:0000313" key="9">
    <source>
        <dbReference type="EMBL" id="KAF7318629.1"/>
    </source>
</evidence>
<keyword evidence="7" id="KW-0539">Nucleus</keyword>
<keyword evidence="4" id="KW-0540">Nuclease</keyword>
<name>A0A8H6WHA8_MYCCL</name>
<evidence type="ECO:0000256" key="7">
    <source>
        <dbReference type="ARBA" id="ARBA00023242"/>
    </source>
</evidence>
<sequence>MGFMESERANIMLDESIAIFLYTCVTGLGVDHALWKILDILCSPEFYNAYVRLPGVDDPPPRAIRDNPKWWPFFENVLGAIDGTHIACTPSKEDIHAARDRKGGVSQNCLAAVSFDMHRARLEDFPIPEGKVYLADAGFGICDALLVPYRQVRYHLAEWGRAHVRSCIIFGTQWPGTLSKRIFGVIKHRWTILQHPPHYKMEVQAQIPSALVALHNFIIEHDNTDLDRWIIDEQATDGLRGFVGLQGDDEIDFGLAAASTRVGSQEKRRAERKRDNIAQAMWTDYQRILEDRMDVDMPPIEPVD</sequence>
<dbReference type="PANTHER" id="PTHR22930">
    <property type="match status" value="1"/>
</dbReference>
<feature type="domain" description="DDE Tnp4" evidence="8">
    <location>
        <begin position="86"/>
        <end position="216"/>
    </location>
</feature>
<comment type="caution">
    <text evidence="9">The sequence shown here is derived from an EMBL/GenBank/DDBJ whole genome shotgun (WGS) entry which is preliminary data.</text>
</comment>
<evidence type="ECO:0000256" key="2">
    <source>
        <dbReference type="ARBA" id="ARBA00004123"/>
    </source>
</evidence>
<reference evidence="9" key="1">
    <citation type="submission" date="2020-05" db="EMBL/GenBank/DDBJ databases">
        <title>Mycena genomes resolve the evolution of fungal bioluminescence.</title>
        <authorList>
            <person name="Tsai I.J."/>
        </authorList>
    </citation>
    <scope>NUCLEOTIDE SEQUENCE</scope>
    <source>
        <strain evidence="9">110903Hualien_Pintung</strain>
    </source>
</reference>
<dbReference type="InterPro" id="IPR027806">
    <property type="entry name" value="HARBI1_dom"/>
</dbReference>
<protein>
    <submittedName>
        <fullName evidence="9">Putative transposase</fullName>
    </submittedName>
</protein>
<keyword evidence="5" id="KW-0479">Metal-binding</keyword>
<evidence type="ECO:0000256" key="5">
    <source>
        <dbReference type="ARBA" id="ARBA00022723"/>
    </source>
</evidence>
<dbReference type="InterPro" id="IPR045249">
    <property type="entry name" value="HARBI1-like"/>
</dbReference>